<keyword evidence="6" id="KW-1185">Reference proteome</keyword>
<feature type="repeat" description="PPR" evidence="2">
    <location>
        <begin position="702"/>
        <end position="736"/>
    </location>
</feature>
<feature type="repeat" description="PPR" evidence="2">
    <location>
        <begin position="525"/>
        <end position="559"/>
    </location>
</feature>
<dbReference type="FunFam" id="1.25.40.10:FF:002179">
    <property type="entry name" value="Pentatricopeptide repeat-containing protein MRL1, chloroplastic"/>
    <property type="match status" value="1"/>
</dbReference>
<evidence type="ECO:0000259" key="4">
    <source>
        <dbReference type="Pfam" id="PF17177"/>
    </source>
</evidence>
<evidence type="ECO:0000313" key="5">
    <source>
        <dbReference type="EMBL" id="CAK9162052.1"/>
    </source>
</evidence>
<dbReference type="PROSITE" id="PS51375">
    <property type="entry name" value="PPR"/>
    <property type="match status" value="6"/>
</dbReference>
<feature type="repeat" description="PPR" evidence="2">
    <location>
        <begin position="597"/>
        <end position="631"/>
    </location>
</feature>
<accession>A0ABC8SXX2</accession>
<dbReference type="FunFam" id="1.25.40.10:FF:000542">
    <property type="entry name" value="Pentatricopeptide repeat-containing protein MRL1, chloroplastic isoform X1"/>
    <property type="match status" value="1"/>
</dbReference>
<dbReference type="PANTHER" id="PTHR47935">
    <property type="entry name" value="PENTATRICOPEPTIDE REPEAT-CONTAINING PROTEIN MRL1, CHLOROPLASTIC"/>
    <property type="match status" value="1"/>
</dbReference>
<evidence type="ECO:0000256" key="3">
    <source>
        <dbReference type="SAM" id="Coils"/>
    </source>
</evidence>
<dbReference type="InterPro" id="IPR002885">
    <property type="entry name" value="PPR_rpt"/>
</dbReference>
<feature type="domain" description="PROP1-like PPR" evidence="4">
    <location>
        <begin position="605"/>
        <end position="747"/>
    </location>
</feature>
<dbReference type="InterPro" id="IPR011990">
    <property type="entry name" value="TPR-like_helical_dom_sf"/>
</dbReference>
<dbReference type="Pfam" id="PF17177">
    <property type="entry name" value="PPR_long"/>
    <property type="match status" value="2"/>
</dbReference>
<feature type="repeat" description="PPR" evidence="2">
    <location>
        <begin position="560"/>
        <end position="594"/>
    </location>
</feature>
<feature type="repeat" description="PPR" evidence="2">
    <location>
        <begin position="632"/>
        <end position="666"/>
    </location>
</feature>
<dbReference type="InterPro" id="IPR053303">
    <property type="entry name" value="Chloroplast_PPR"/>
</dbReference>
<feature type="repeat" description="PPR" evidence="2">
    <location>
        <begin position="490"/>
        <end position="524"/>
    </location>
</feature>
<feature type="coiled-coil region" evidence="3">
    <location>
        <begin position="148"/>
        <end position="175"/>
    </location>
</feature>
<dbReference type="EMBL" id="CAUOFW020003791">
    <property type="protein sequence ID" value="CAK9162052.1"/>
    <property type="molecule type" value="Genomic_DNA"/>
</dbReference>
<organism evidence="5 6">
    <name type="scientific">Ilex paraguariensis</name>
    <name type="common">yerba mate</name>
    <dbReference type="NCBI Taxonomy" id="185542"/>
    <lineage>
        <taxon>Eukaryota</taxon>
        <taxon>Viridiplantae</taxon>
        <taxon>Streptophyta</taxon>
        <taxon>Embryophyta</taxon>
        <taxon>Tracheophyta</taxon>
        <taxon>Spermatophyta</taxon>
        <taxon>Magnoliopsida</taxon>
        <taxon>eudicotyledons</taxon>
        <taxon>Gunneridae</taxon>
        <taxon>Pentapetalae</taxon>
        <taxon>asterids</taxon>
        <taxon>campanulids</taxon>
        <taxon>Aquifoliales</taxon>
        <taxon>Aquifoliaceae</taxon>
        <taxon>Ilex</taxon>
    </lineage>
</organism>
<dbReference type="Gene3D" id="1.25.40.10">
    <property type="entry name" value="Tetratricopeptide repeat domain"/>
    <property type="match status" value="3"/>
</dbReference>
<evidence type="ECO:0000256" key="2">
    <source>
        <dbReference type="PROSITE-ProRule" id="PRU00708"/>
    </source>
</evidence>
<protein>
    <recommendedName>
        <fullName evidence="4">PROP1-like PPR domain-containing protein</fullName>
    </recommendedName>
</protein>
<evidence type="ECO:0000313" key="6">
    <source>
        <dbReference type="Proteomes" id="UP001642360"/>
    </source>
</evidence>
<dbReference type="AlphaFoldDB" id="A0ABC8SXX2"/>
<dbReference type="NCBIfam" id="TIGR00756">
    <property type="entry name" value="PPR"/>
    <property type="match status" value="6"/>
</dbReference>
<dbReference type="PANTHER" id="PTHR47935:SF1">
    <property type="entry name" value="PENTATRICOPEPTIDE REPEAT-CONTAINING PROTEIN MRL1, CHLOROPLASTIC"/>
    <property type="match status" value="1"/>
</dbReference>
<dbReference type="Proteomes" id="UP001642360">
    <property type="component" value="Unassembled WGS sequence"/>
</dbReference>
<keyword evidence="1" id="KW-0677">Repeat</keyword>
<gene>
    <name evidence="5" type="ORF">ILEXP_LOCUS30887</name>
</gene>
<sequence length="760" mass="84265">MDVSFSAKCQALSLISCAPLHSFLSPRGVRSLRREFLGCGHSLRPPGLRSPRKCKKLGFHIHSPRFFFRASLDSQSVLVVVTVVMVSALTVVYLSHSKRHNITEVSDQLMRALSHRIRCLMNWASEDRSLGPLDLWGEKFANNHKDLMKETKESSRDFEDNVAQLQSMNNGLLNEETLITTTLDSPDSGAGAVPLTFTTEMCERVETEISSELPTVMVKTGLIASSSPVNSVLSELNELEKPNHELVEDSQSSSYIGISRASVRKELYTFYETDQHQPLRNSVVNLNGMQTLCSPGSLRDNDCFPSLMISSSTEGAKVSGKDILHTAESFEGKTPLGCYKEGSFCKRKDLGKGREFYIDKDKSILHQNGDMNLFPSAHPKAKQINNRHFSQKSNAFNHFLRQGRLTDCLELLEDRERKGLLDMDNVYHAGFFRACKSQKAVKEAFCFTQLIPNPTLSTFNLLMSVCACSQDSEGAFQVMQLVQEAGLKADCKLYTTLISTCAKSGKVDTMFKVFHEMVNAKVEPNVHTYGALIDGCAKAGQVAKAFGAYGIMRSKNVKPDRVVFNALITACGQSGAVDRAFDVLSEMMSETQPIEPDHVTVGALMKACANAGQVDRAREVYNMIHQYNIKGTPEVYTIAVNSCSQTGDWEFACGVYNDMRRNGVLPDEMFISALIDVAGHAEKLDIAFQILQEGWTEGMHVGIIAYSSLMGACCNAKNWQKAMELYEDVKTMNLKPTVSMMNALITALCKIQLLIFCNIV</sequence>
<comment type="caution">
    <text evidence="5">The sequence shown here is derived from an EMBL/GenBank/DDBJ whole genome shotgun (WGS) entry which is preliminary data.</text>
</comment>
<dbReference type="InterPro" id="IPR033443">
    <property type="entry name" value="PROP1-like_PPR_dom"/>
</dbReference>
<evidence type="ECO:0000256" key="1">
    <source>
        <dbReference type="ARBA" id="ARBA00022737"/>
    </source>
</evidence>
<name>A0ABC8SXX2_9AQUA</name>
<reference evidence="5 6" key="1">
    <citation type="submission" date="2024-02" db="EMBL/GenBank/DDBJ databases">
        <authorList>
            <person name="Vignale AGUSTIN F."/>
            <person name="Sosa J E."/>
            <person name="Modenutti C."/>
        </authorList>
    </citation>
    <scope>NUCLEOTIDE SEQUENCE [LARGE SCALE GENOMIC DNA]</scope>
</reference>
<feature type="domain" description="PROP1-like PPR" evidence="4">
    <location>
        <begin position="458"/>
        <end position="592"/>
    </location>
</feature>
<proteinExistence type="predicted"/>
<keyword evidence="3" id="KW-0175">Coiled coil</keyword>